<geneLocation type="plasmid" evidence="2">
    <name>picon</name>
</geneLocation>
<sequence>MQDIEPYSYIESIIKKINSPQAIEDAYNSTIKSSDNPDVIDGNEVREAIAIKRFLQSRHIATLMAIDVFMRSIDNKTGHSKPLFLPAEIVSVLYLQYEYSKIILDTKRTEEIFGVTEGDDVFEKHFKDFVLKILREISYTTKPEDIQFLINYPYNIDDVFEAMNENVDSINSIYMLDIALDFLKNKFREANDEQEKREIAENIKEFDYCLKQLKADTAQVGDLLSKFKAKQ</sequence>
<proteinExistence type="predicted"/>
<organism evidence="1 2">
    <name type="scientific">Campylobacter concisus</name>
    <dbReference type="NCBI Taxonomy" id="199"/>
    <lineage>
        <taxon>Bacteria</taxon>
        <taxon>Pseudomonadati</taxon>
        <taxon>Campylobacterota</taxon>
        <taxon>Epsilonproteobacteria</taxon>
        <taxon>Campylobacterales</taxon>
        <taxon>Campylobacteraceae</taxon>
        <taxon>Campylobacter</taxon>
    </lineage>
</organism>
<evidence type="ECO:0000313" key="1">
    <source>
        <dbReference type="EMBL" id="AVX45096.1"/>
    </source>
</evidence>
<dbReference type="EMBL" id="CP021643">
    <property type="protein sequence ID" value="AVX45096.1"/>
    <property type="molecule type" value="Genomic_DNA"/>
</dbReference>
<protein>
    <submittedName>
        <fullName evidence="1">Uncharacterized protein</fullName>
    </submittedName>
</protein>
<gene>
    <name evidence="1" type="ORF">CCS77_2090</name>
</gene>
<dbReference type="RefSeq" id="WP_107917398.1">
    <property type="nucleotide sequence ID" value="NZ_CP021643.1"/>
</dbReference>
<accession>A0A2R4P345</accession>
<evidence type="ECO:0000313" key="2">
    <source>
        <dbReference type="Proteomes" id="UP000241854"/>
    </source>
</evidence>
<dbReference type="Proteomes" id="UP000241854">
    <property type="component" value="Plasmid pICON"/>
</dbReference>
<name>A0A2R4P345_9BACT</name>
<dbReference type="AlphaFoldDB" id="A0A2R4P345"/>
<keyword evidence="1" id="KW-0614">Plasmid</keyword>
<reference evidence="1 2" key="1">
    <citation type="journal article" date="2018" name="Emerg. Microbes Infect.">
        <title>Genomic analysis of oral Campylobacter concisus strains identified a potential bacterial molecular marker associated with active Crohn's disease.</title>
        <authorList>
            <person name="Liu F."/>
            <person name="Ma R."/>
            <person name="Tay C.Y.A."/>
            <person name="Octavia S."/>
            <person name="Lan R."/>
            <person name="Chung H.K.L."/>
            <person name="Riordan S.M."/>
            <person name="Grimm M.C."/>
            <person name="Leong R.W."/>
            <person name="Tanaka M.M."/>
            <person name="Connor S."/>
            <person name="Zhang L."/>
        </authorList>
    </citation>
    <scope>NUCLEOTIDE SEQUENCE [LARGE SCALE GENOMIC DNA]</scope>
    <source>
        <strain evidence="1 2">P2CDO4</strain>
        <plasmid evidence="1">pICON</plasmid>
    </source>
</reference>